<dbReference type="RefSeq" id="XP_002544191.1">
    <property type="nucleotide sequence ID" value="XM_002544145.1"/>
</dbReference>
<evidence type="ECO:0000256" key="1">
    <source>
        <dbReference type="SAM" id="MobiDB-lite"/>
    </source>
</evidence>
<evidence type="ECO:0000313" key="3">
    <source>
        <dbReference type="EMBL" id="EEP78862.1"/>
    </source>
</evidence>
<evidence type="ECO:0000313" key="4">
    <source>
        <dbReference type="Proteomes" id="UP000002058"/>
    </source>
</evidence>
<evidence type="ECO:0000259" key="2">
    <source>
        <dbReference type="Pfam" id="PF26118"/>
    </source>
</evidence>
<feature type="compositionally biased region" description="Basic and acidic residues" evidence="1">
    <location>
        <begin position="466"/>
        <end position="475"/>
    </location>
</feature>
<dbReference type="InterPro" id="IPR058348">
    <property type="entry name" value="DUF8035"/>
</dbReference>
<proteinExistence type="predicted"/>
<feature type="region of interest" description="Disordered" evidence="1">
    <location>
        <begin position="37"/>
        <end position="174"/>
    </location>
</feature>
<keyword evidence="4" id="KW-1185">Reference proteome</keyword>
<dbReference type="EMBL" id="CH476616">
    <property type="protein sequence ID" value="EEP78862.1"/>
    <property type="molecule type" value="Genomic_DNA"/>
</dbReference>
<accession>C4JLK0</accession>
<dbReference type="Proteomes" id="UP000002058">
    <property type="component" value="Unassembled WGS sequence"/>
</dbReference>
<reference evidence="4" key="1">
    <citation type="journal article" date="2009" name="Genome Res.">
        <title>Comparative genomic analyses of the human fungal pathogens Coccidioides and their relatives.</title>
        <authorList>
            <person name="Sharpton T.J."/>
            <person name="Stajich J.E."/>
            <person name="Rounsley S.D."/>
            <person name="Gardner M.J."/>
            <person name="Wortman J.R."/>
            <person name="Jordar V.S."/>
            <person name="Maiti R."/>
            <person name="Kodira C.D."/>
            <person name="Neafsey D.E."/>
            <person name="Zeng Q."/>
            <person name="Hung C.-Y."/>
            <person name="McMahan C."/>
            <person name="Muszewska A."/>
            <person name="Grynberg M."/>
            <person name="Mandel M.A."/>
            <person name="Kellner E.M."/>
            <person name="Barker B.M."/>
            <person name="Galgiani J.N."/>
            <person name="Orbach M.J."/>
            <person name="Kirkland T.N."/>
            <person name="Cole G.T."/>
            <person name="Henn M.R."/>
            <person name="Birren B.W."/>
            <person name="Taylor J.W."/>
        </authorList>
    </citation>
    <scope>NUCLEOTIDE SEQUENCE [LARGE SCALE GENOMIC DNA]</scope>
    <source>
        <strain evidence="4">UAMH 1704</strain>
    </source>
</reference>
<feature type="compositionally biased region" description="Basic residues" evidence="1">
    <location>
        <begin position="217"/>
        <end position="229"/>
    </location>
</feature>
<feature type="compositionally biased region" description="Polar residues" evidence="1">
    <location>
        <begin position="333"/>
        <end position="345"/>
    </location>
</feature>
<dbReference type="InParanoid" id="C4JLK0"/>
<feature type="compositionally biased region" description="Basic and acidic residues" evidence="1">
    <location>
        <begin position="591"/>
        <end position="602"/>
    </location>
</feature>
<feature type="compositionally biased region" description="Basic residues" evidence="1">
    <location>
        <begin position="89"/>
        <end position="99"/>
    </location>
</feature>
<feature type="compositionally biased region" description="Polar residues" evidence="1">
    <location>
        <begin position="68"/>
        <end position="88"/>
    </location>
</feature>
<feature type="region of interest" description="Disordered" evidence="1">
    <location>
        <begin position="567"/>
        <end position="633"/>
    </location>
</feature>
<dbReference type="HOGENOM" id="CLU_018248_0_0_1"/>
<dbReference type="Pfam" id="PF26118">
    <property type="entry name" value="DUF8035"/>
    <property type="match status" value="1"/>
</dbReference>
<feature type="compositionally biased region" description="Polar residues" evidence="1">
    <location>
        <begin position="45"/>
        <end position="58"/>
    </location>
</feature>
<dbReference type="KEGG" id="ure:UREG_03708"/>
<sequence length="633" mass="72850">MATPKYRLPSPETRTVIDPKASTGNVAYWMEAKVQEIRPKAHQDGTFSTSPHGGQYSSIRPAERHSLDPQSSKTYRFPGQSITPTNARPRSRTTHRGHRPLSLIVPSSTNRSPIIPDYERFQTSRHPGYYFNDDSDRYLSPASSRSRRRTFSPSTRGGQLTPTSKGSSPRTDHAYLVPAGRSRKVYTIDPKMQDMDLNDAYSYTNMREEFLGESARRQHRHDNRGRRPRPVSLTGLEDYPPEAWKDSRYHVPPSGSKEPDKQQRETDHRDHVRSEAPRVTEITPHHTSRRIPVSLHQEKDKRYRDDHNNSRDGRGYRIHRENNDVVVVDDPPYSTSWDSRHNTSAPRPLNDSKGGRDDPESAPVMHGGLATHGYSKERRDRHSDRDNRPYREHRKSRESRRVRDDTGSETDQSESDASLRRHLRRSLRVSNEDSLDEWTTARQKTRKDDSENLQTRSPNPPQKPSPEMRQRKDSEPPAPKGILKTPTAKFPEDPNAIREGVAPLKDATRKGIPPGARWTKIHRGMVNPAALEGYERFEVRPDYVIVLRVLTKEEIQAYANRTAKIRSKAGYHRSRRDRDRDRGDDEDDDDDRRYGRSRHSTDSDDEDEESDHKSPRSPEAARGSRSRSSDSRS</sequence>
<feature type="compositionally biased region" description="Basic and acidic residues" evidence="1">
    <location>
        <begin position="374"/>
        <end position="390"/>
    </location>
</feature>
<dbReference type="GeneID" id="8439571"/>
<feature type="compositionally biased region" description="Basic and acidic residues" evidence="1">
    <location>
        <begin position="296"/>
        <end position="323"/>
    </location>
</feature>
<feature type="region of interest" description="Disordered" evidence="1">
    <location>
        <begin position="214"/>
        <end position="515"/>
    </location>
</feature>
<dbReference type="OMA" id="MIDPMRA"/>
<dbReference type="STRING" id="336963.C4JLK0"/>
<dbReference type="AlphaFoldDB" id="C4JLK0"/>
<dbReference type="PANTHER" id="PTHR42081:SF1">
    <property type="entry name" value="ZINC FINGER PROTEIN DHHC DOMAIN CONTAINING PROTEIN"/>
    <property type="match status" value="1"/>
</dbReference>
<gene>
    <name evidence="3" type="ORF">UREG_03708</name>
</gene>
<feature type="compositionally biased region" description="Basic and acidic residues" evidence="1">
    <location>
        <begin position="257"/>
        <end position="278"/>
    </location>
</feature>
<feature type="domain" description="DUF8035" evidence="2">
    <location>
        <begin position="516"/>
        <end position="567"/>
    </location>
</feature>
<dbReference type="PANTHER" id="PTHR42081">
    <property type="entry name" value="ZINC FINGER PROTEIN DHHC DOMAIN CONTAINING PROTEIN"/>
    <property type="match status" value="1"/>
</dbReference>
<dbReference type="OrthoDB" id="5418088at2759"/>
<dbReference type="eggNOG" id="ENOG502SM5I">
    <property type="taxonomic scope" value="Eukaryota"/>
</dbReference>
<feature type="compositionally biased region" description="Polar residues" evidence="1">
    <location>
        <begin position="157"/>
        <end position="169"/>
    </location>
</feature>
<protein>
    <recommendedName>
        <fullName evidence="2">DUF8035 domain-containing protein</fullName>
    </recommendedName>
</protein>
<dbReference type="VEuPathDB" id="FungiDB:UREG_03708"/>
<organism evidence="3 4">
    <name type="scientific">Uncinocarpus reesii (strain UAMH 1704)</name>
    <dbReference type="NCBI Taxonomy" id="336963"/>
    <lineage>
        <taxon>Eukaryota</taxon>
        <taxon>Fungi</taxon>
        <taxon>Dikarya</taxon>
        <taxon>Ascomycota</taxon>
        <taxon>Pezizomycotina</taxon>
        <taxon>Eurotiomycetes</taxon>
        <taxon>Eurotiomycetidae</taxon>
        <taxon>Onygenales</taxon>
        <taxon>Onygenaceae</taxon>
        <taxon>Uncinocarpus</taxon>
    </lineage>
</organism>
<name>C4JLK0_UNCRE</name>